<organism evidence="5 6">
    <name type="scientific">Apatococcus fuscideae</name>
    <dbReference type="NCBI Taxonomy" id="2026836"/>
    <lineage>
        <taxon>Eukaryota</taxon>
        <taxon>Viridiplantae</taxon>
        <taxon>Chlorophyta</taxon>
        <taxon>core chlorophytes</taxon>
        <taxon>Trebouxiophyceae</taxon>
        <taxon>Chlorellales</taxon>
        <taxon>Chlorellaceae</taxon>
        <taxon>Apatococcus</taxon>
    </lineage>
</organism>
<dbReference type="InterPro" id="IPR050712">
    <property type="entry name" value="NAD(P)H-dep_reductase"/>
</dbReference>
<dbReference type="AlphaFoldDB" id="A0AAW1SRN0"/>
<evidence type="ECO:0000259" key="4">
    <source>
        <dbReference type="Pfam" id="PF03358"/>
    </source>
</evidence>
<dbReference type="SUPFAM" id="SSF52218">
    <property type="entry name" value="Flavoproteins"/>
    <property type="match status" value="1"/>
</dbReference>
<dbReference type="InterPro" id="IPR029039">
    <property type="entry name" value="Flavoprotein-like_sf"/>
</dbReference>
<proteinExistence type="predicted"/>
<evidence type="ECO:0000256" key="1">
    <source>
        <dbReference type="ARBA" id="ARBA00012648"/>
    </source>
</evidence>
<dbReference type="EMBL" id="JALJOV010001143">
    <property type="protein sequence ID" value="KAK9853393.1"/>
    <property type="molecule type" value="Genomic_DNA"/>
</dbReference>
<dbReference type="InterPro" id="IPR005025">
    <property type="entry name" value="FMN_Rdtase-like_dom"/>
</dbReference>
<dbReference type="EC" id="1.6.5.2" evidence="1"/>
<dbReference type="Pfam" id="PF03358">
    <property type="entry name" value="FMN_red"/>
    <property type="match status" value="1"/>
</dbReference>
<comment type="caution">
    <text evidence="5">The sequence shown here is derived from an EMBL/GenBank/DDBJ whole genome shotgun (WGS) entry which is preliminary data.</text>
</comment>
<evidence type="ECO:0000256" key="2">
    <source>
        <dbReference type="ARBA" id="ARBA00047678"/>
    </source>
</evidence>
<comment type="catalytic activity">
    <reaction evidence="3">
        <text>a quinone + NADPH + H(+) = a quinol + NADP(+)</text>
        <dbReference type="Rhea" id="RHEA:46164"/>
        <dbReference type="ChEBI" id="CHEBI:15378"/>
        <dbReference type="ChEBI" id="CHEBI:24646"/>
        <dbReference type="ChEBI" id="CHEBI:57783"/>
        <dbReference type="ChEBI" id="CHEBI:58349"/>
        <dbReference type="ChEBI" id="CHEBI:132124"/>
        <dbReference type="EC" id="1.6.5.2"/>
    </reaction>
</comment>
<dbReference type="GO" id="GO:0010181">
    <property type="term" value="F:FMN binding"/>
    <property type="evidence" value="ECO:0007669"/>
    <property type="project" value="TreeGrafter"/>
</dbReference>
<gene>
    <name evidence="5" type="ORF">WJX84_006309</name>
</gene>
<dbReference type="GO" id="GO:0005829">
    <property type="term" value="C:cytosol"/>
    <property type="evidence" value="ECO:0007669"/>
    <property type="project" value="TreeGrafter"/>
</dbReference>
<dbReference type="GO" id="GO:0003955">
    <property type="term" value="F:NAD(P)H dehydrogenase (quinone) activity"/>
    <property type="evidence" value="ECO:0007669"/>
    <property type="project" value="UniProtKB-EC"/>
</dbReference>
<accession>A0AAW1SRN0</accession>
<protein>
    <recommendedName>
        <fullName evidence="1">NAD(P)H dehydrogenase (quinone)</fullName>
        <ecNumber evidence="1">1.6.5.2</ecNumber>
    </recommendedName>
</protein>
<dbReference type="PANTHER" id="PTHR30543:SF21">
    <property type="entry name" value="NAD(P)H-DEPENDENT FMN REDUCTASE LOT6"/>
    <property type="match status" value="1"/>
</dbReference>
<dbReference type="Proteomes" id="UP001485043">
    <property type="component" value="Unassembled WGS sequence"/>
</dbReference>
<comment type="catalytic activity">
    <reaction evidence="2">
        <text>a quinone + NADH + H(+) = a quinol + NAD(+)</text>
        <dbReference type="Rhea" id="RHEA:46160"/>
        <dbReference type="ChEBI" id="CHEBI:15378"/>
        <dbReference type="ChEBI" id="CHEBI:24646"/>
        <dbReference type="ChEBI" id="CHEBI:57540"/>
        <dbReference type="ChEBI" id="CHEBI:57945"/>
        <dbReference type="ChEBI" id="CHEBI:132124"/>
        <dbReference type="EC" id="1.6.5.2"/>
    </reaction>
</comment>
<name>A0AAW1SRN0_9CHLO</name>
<evidence type="ECO:0000256" key="3">
    <source>
        <dbReference type="ARBA" id="ARBA00048983"/>
    </source>
</evidence>
<sequence length="80" mass="9074">MSTSQKASRKNTDIKFLDIGHLPLYNEDLKAPDEPLEVQQLRKELQEADAILISTCQYNFSISPALKNAIDWPSVGVNEW</sequence>
<evidence type="ECO:0000313" key="6">
    <source>
        <dbReference type="Proteomes" id="UP001485043"/>
    </source>
</evidence>
<keyword evidence="6" id="KW-1185">Reference proteome</keyword>
<feature type="domain" description="NADPH-dependent FMN reductase-like" evidence="4">
    <location>
        <begin position="6"/>
        <end position="75"/>
    </location>
</feature>
<reference evidence="5 6" key="1">
    <citation type="journal article" date="2024" name="Nat. Commun.">
        <title>Phylogenomics reveals the evolutionary origins of lichenization in chlorophyte algae.</title>
        <authorList>
            <person name="Puginier C."/>
            <person name="Libourel C."/>
            <person name="Otte J."/>
            <person name="Skaloud P."/>
            <person name="Haon M."/>
            <person name="Grisel S."/>
            <person name="Petersen M."/>
            <person name="Berrin J.G."/>
            <person name="Delaux P.M."/>
            <person name="Dal Grande F."/>
            <person name="Keller J."/>
        </authorList>
    </citation>
    <scope>NUCLEOTIDE SEQUENCE [LARGE SCALE GENOMIC DNA]</scope>
    <source>
        <strain evidence="5 6">SAG 2523</strain>
    </source>
</reference>
<evidence type="ECO:0000313" key="5">
    <source>
        <dbReference type="EMBL" id="KAK9853393.1"/>
    </source>
</evidence>
<dbReference type="PANTHER" id="PTHR30543">
    <property type="entry name" value="CHROMATE REDUCTASE"/>
    <property type="match status" value="1"/>
</dbReference>
<dbReference type="Gene3D" id="3.40.50.360">
    <property type="match status" value="1"/>
</dbReference>